<evidence type="ECO:0000313" key="6">
    <source>
        <dbReference type="EMBL" id="CAK7935630.1"/>
    </source>
</evidence>
<accession>A0AAV1UMA2</accession>
<evidence type="ECO:0000313" key="7">
    <source>
        <dbReference type="Proteomes" id="UP001162060"/>
    </source>
</evidence>
<protein>
    <recommendedName>
        <fullName evidence="8">Reverse transcriptase Ty1/copia-type domain-containing protein</fullName>
    </recommendedName>
</protein>
<dbReference type="InterPro" id="IPR013103">
    <property type="entry name" value="RVT_2"/>
</dbReference>
<feature type="compositionally biased region" description="Basic residues" evidence="3">
    <location>
        <begin position="140"/>
        <end position="151"/>
    </location>
</feature>
<dbReference type="PANTHER" id="PTHR42648:SF28">
    <property type="entry name" value="TRANSPOSON-ENCODED PROTEIN WITH RIBONUCLEASE H-LIKE AND RETROVIRUS ZINC FINGER-LIKE DOMAINS"/>
    <property type="match status" value="1"/>
</dbReference>
<evidence type="ECO:0000256" key="3">
    <source>
        <dbReference type="SAM" id="MobiDB-lite"/>
    </source>
</evidence>
<dbReference type="Proteomes" id="UP001162060">
    <property type="component" value="Unassembled WGS sequence"/>
</dbReference>
<dbReference type="AlphaFoldDB" id="A0AAV1UMA2"/>
<proteinExistence type="predicted"/>
<evidence type="ECO:0000259" key="4">
    <source>
        <dbReference type="Pfam" id="PF07727"/>
    </source>
</evidence>
<evidence type="ECO:0000256" key="1">
    <source>
        <dbReference type="ARBA" id="ARBA00022723"/>
    </source>
</evidence>
<feature type="domain" description="Retroviral polymerase SH3-like" evidence="5">
    <location>
        <begin position="55"/>
        <end position="111"/>
    </location>
</feature>
<dbReference type="EMBL" id="CAKLBY020000221">
    <property type="protein sequence ID" value="CAK7935630.1"/>
    <property type="molecule type" value="Genomic_DNA"/>
</dbReference>
<dbReference type="GO" id="GO:0046872">
    <property type="term" value="F:metal ion binding"/>
    <property type="evidence" value="ECO:0007669"/>
    <property type="project" value="UniProtKB-KW"/>
</dbReference>
<reference evidence="6" key="1">
    <citation type="submission" date="2024-01" db="EMBL/GenBank/DDBJ databases">
        <authorList>
            <person name="Webb A."/>
        </authorList>
    </citation>
    <scope>NUCLEOTIDE SEQUENCE</scope>
    <source>
        <strain evidence="6">Pm1</strain>
    </source>
</reference>
<dbReference type="GO" id="GO:0016787">
    <property type="term" value="F:hydrolase activity"/>
    <property type="evidence" value="ECO:0007669"/>
    <property type="project" value="UniProtKB-KW"/>
</dbReference>
<feature type="compositionally biased region" description="Basic and acidic residues" evidence="3">
    <location>
        <begin position="180"/>
        <end position="198"/>
    </location>
</feature>
<evidence type="ECO:0000259" key="5">
    <source>
        <dbReference type="Pfam" id="PF25597"/>
    </source>
</evidence>
<evidence type="ECO:0008006" key="8">
    <source>
        <dbReference type="Google" id="ProtNLM"/>
    </source>
</evidence>
<organism evidence="6 7">
    <name type="scientific">Peronospora matthiolae</name>
    <dbReference type="NCBI Taxonomy" id="2874970"/>
    <lineage>
        <taxon>Eukaryota</taxon>
        <taxon>Sar</taxon>
        <taxon>Stramenopiles</taxon>
        <taxon>Oomycota</taxon>
        <taxon>Peronosporomycetes</taxon>
        <taxon>Peronosporales</taxon>
        <taxon>Peronosporaceae</taxon>
        <taxon>Peronospora</taxon>
    </lineage>
</organism>
<evidence type="ECO:0000256" key="2">
    <source>
        <dbReference type="ARBA" id="ARBA00022801"/>
    </source>
</evidence>
<gene>
    <name evidence="6" type="ORF">PM001_LOCUS20780</name>
</gene>
<feature type="domain" description="Reverse transcriptase Ty1/copia-type" evidence="4">
    <location>
        <begin position="228"/>
        <end position="337"/>
    </location>
</feature>
<dbReference type="Pfam" id="PF25597">
    <property type="entry name" value="SH3_retrovirus"/>
    <property type="match status" value="1"/>
</dbReference>
<dbReference type="InterPro" id="IPR039537">
    <property type="entry name" value="Retrotran_Ty1/copia-like"/>
</dbReference>
<dbReference type="PANTHER" id="PTHR42648">
    <property type="entry name" value="TRANSPOSASE, PUTATIVE-RELATED"/>
    <property type="match status" value="1"/>
</dbReference>
<name>A0AAV1UMA2_9STRA</name>
<feature type="region of interest" description="Disordered" evidence="3">
    <location>
        <begin position="127"/>
        <end position="204"/>
    </location>
</feature>
<dbReference type="InterPro" id="IPR057670">
    <property type="entry name" value="SH3_retrovirus"/>
</dbReference>
<feature type="compositionally biased region" description="Acidic residues" evidence="3">
    <location>
        <begin position="127"/>
        <end position="136"/>
    </location>
</feature>
<dbReference type="Pfam" id="PF07727">
    <property type="entry name" value="RVT_2"/>
    <property type="match status" value="1"/>
</dbReference>
<sequence length="385" mass="43736">MLHHAKLDKCFWAEAAMTAVYVKNRLPSPKIPHKTPFEIVYNSKPSVKHMRVFGCQAYILTPKEKRLKWDPKARAGLFLGYEEVSKAYRVYDIEAGQVMLSRDVNFDESAFGMSMLISDDDVDGLDFESIDLDDEEPRPRHFKQTGKRKAQPSHDNDDASMPRAVRQRPGLEESSAPDDLSSRRANEDEERKSEEQHDTPTSSAFWHASANAVEAAVDFSEPSTFEEAVAIGTKWVFKIKRKADGSIEKYKARLVAKGFRQKYGIDYTETFSPVVKYVTLRMIIAITKHFGWPLDQLDVVTAFLYGVMKEKVFCAVPEGVKMEGDFDCLELIKAIYETHLPLSVISKRVLRSFLVRAIISSELPVTKTSSTQTSTKTQWPSEVMM</sequence>
<keyword evidence="2" id="KW-0378">Hydrolase</keyword>
<comment type="caution">
    <text evidence="6">The sequence shown here is derived from an EMBL/GenBank/DDBJ whole genome shotgun (WGS) entry which is preliminary data.</text>
</comment>
<keyword evidence="1" id="KW-0479">Metal-binding</keyword>